<name>A0AA88WED0_9ASTE</name>
<dbReference type="Proteomes" id="UP001188597">
    <property type="component" value="Unassembled WGS sequence"/>
</dbReference>
<proteinExistence type="predicted"/>
<feature type="region of interest" description="Disordered" evidence="1">
    <location>
        <begin position="17"/>
        <end position="39"/>
    </location>
</feature>
<evidence type="ECO:0000259" key="2">
    <source>
        <dbReference type="Pfam" id="PF22936"/>
    </source>
</evidence>
<keyword evidence="4" id="KW-1185">Reference proteome</keyword>
<evidence type="ECO:0000313" key="4">
    <source>
        <dbReference type="Proteomes" id="UP001188597"/>
    </source>
</evidence>
<feature type="domain" description="Retrovirus-related Pol polyprotein from transposon TNT 1-94-like beta-barrel" evidence="2">
    <location>
        <begin position="234"/>
        <end position="263"/>
    </location>
</feature>
<dbReference type="EMBL" id="JAVXUP010000626">
    <property type="protein sequence ID" value="KAK3023950.1"/>
    <property type="molecule type" value="Genomic_DNA"/>
</dbReference>
<feature type="compositionally biased region" description="Basic and acidic residues" evidence="1">
    <location>
        <begin position="30"/>
        <end position="39"/>
    </location>
</feature>
<accession>A0AA88WED0</accession>
<dbReference type="PANTHER" id="PTHR47592:SF31">
    <property type="entry name" value="ZINC FINGER, CCHC-TYPE-RELATED"/>
    <property type="match status" value="1"/>
</dbReference>
<reference evidence="3" key="1">
    <citation type="submission" date="2022-12" db="EMBL/GenBank/DDBJ databases">
        <title>Draft genome assemblies for two species of Escallonia (Escalloniales).</title>
        <authorList>
            <person name="Chanderbali A."/>
            <person name="Dervinis C."/>
            <person name="Anghel I."/>
            <person name="Soltis D."/>
            <person name="Soltis P."/>
            <person name="Zapata F."/>
        </authorList>
    </citation>
    <scope>NUCLEOTIDE SEQUENCE</scope>
    <source>
        <strain evidence="3">UCBG64.0493</strain>
        <tissue evidence="3">Leaf</tissue>
    </source>
</reference>
<dbReference type="Pfam" id="PF22936">
    <property type="entry name" value="Pol_BBD"/>
    <property type="match status" value="1"/>
</dbReference>
<dbReference type="AlphaFoldDB" id="A0AA88WED0"/>
<dbReference type="InterPro" id="IPR054722">
    <property type="entry name" value="PolX-like_BBD"/>
</dbReference>
<evidence type="ECO:0000313" key="3">
    <source>
        <dbReference type="EMBL" id="KAK3023950.1"/>
    </source>
</evidence>
<sequence>MMFLHTALKVQYVLDPNLPPLPETTDNDSNETKAARKKREDDELVCRGHMLNALSDRLYDLFTSSKCPREIWKALENKYNNEKQGADKFLTLKYFEFTMNDSESVMDQVHQLQILVSKLKDLKVKVSEPLQVGAIISKLPPSWNGYRKKLLDTTEDFTVEQIQKHLRIEEETRFCYKRRNAEAGKDRNTENAGSPHNANVVEDDINEVVAMIFELQIGMITELHMATSSKNSDWWYDSGATVHVCNEKSFFKDYEEATDGQVLKLKRSPASSDSVSMGTLSRCKTRINLNPVGKTSEALYGPPLYTILNFSTSDVEITLAARVLLLPEPPIPTTEITLRPGVAHVSNIFYPRFLSLSEDSLSISIIKTGSHALQLALELIEFIINTTKQ</sequence>
<gene>
    <name evidence="3" type="ORF">RJ639_044713</name>
</gene>
<dbReference type="Pfam" id="PF14223">
    <property type="entry name" value="Retrotran_gag_2"/>
    <property type="match status" value="1"/>
</dbReference>
<protein>
    <recommendedName>
        <fullName evidence="2">Retrovirus-related Pol polyprotein from transposon TNT 1-94-like beta-barrel domain-containing protein</fullName>
    </recommendedName>
</protein>
<evidence type="ECO:0000256" key="1">
    <source>
        <dbReference type="SAM" id="MobiDB-lite"/>
    </source>
</evidence>
<organism evidence="3 4">
    <name type="scientific">Escallonia herrerae</name>
    <dbReference type="NCBI Taxonomy" id="1293975"/>
    <lineage>
        <taxon>Eukaryota</taxon>
        <taxon>Viridiplantae</taxon>
        <taxon>Streptophyta</taxon>
        <taxon>Embryophyta</taxon>
        <taxon>Tracheophyta</taxon>
        <taxon>Spermatophyta</taxon>
        <taxon>Magnoliopsida</taxon>
        <taxon>eudicotyledons</taxon>
        <taxon>Gunneridae</taxon>
        <taxon>Pentapetalae</taxon>
        <taxon>asterids</taxon>
        <taxon>campanulids</taxon>
        <taxon>Escalloniales</taxon>
        <taxon>Escalloniaceae</taxon>
        <taxon>Escallonia</taxon>
    </lineage>
</organism>
<comment type="caution">
    <text evidence="3">The sequence shown here is derived from an EMBL/GenBank/DDBJ whole genome shotgun (WGS) entry which is preliminary data.</text>
</comment>
<dbReference type="PANTHER" id="PTHR47592">
    <property type="entry name" value="PBF68 PROTEIN"/>
    <property type="match status" value="1"/>
</dbReference>